<dbReference type="InterPro" id="IPR013216">
    <property type="entry name" value="Methyltransf_11"/>
</dbReference>
<dbReference type="AlphaFoldDB" id="A0A317T2L3"/>
<keyword evidence="2" id="KW-0808">Transferase</keyword>
<proteinExistence type="predicted"/>
<dbReference type="GO" id="GO:0032259">
    <property type="term" value="P:methylation"/>
    <property type="evidence" value="ECO:0007669"/>
    <property type="project" value="UniProtKB-KW"/>
</dbReference>
<dbReference type="InterPro" id="IPR029063">
    <property type="entry name" value="SAM-dependent_MTases_sf"/>
</dbReference>
<dbReference type="OrthoDB" id="9760689at2"/>
<dbReference type="PANTHER" id="PTHR43591">
    <property type="entry name" value="METHYLTRANSFERASE"/>
    <property type="match status" value="1"/>
</dbReference>
<gene>
    <name evidence="2" type="ORF">CR164_12750</name>
</gene>
<keyword evidence="2" id="KW-0489">Methyltransferase</keyword>
<comment type="caution">
    <text evidence="2">The sequence shown here is derived from an EMBL/GenBank/DDBJ whole genome shotgun (WGS) entry which is preliminary data.</text>
</comment>
<dbReference type="Gene3D" id="3.40.50.150">
    <property type="entry name" value="Vaccinia Virus protein VP39"/>
    <property type="match status" value="1"/>
</dbReference>
<dbReference type="GO" id="GO:0008757">
    <property type="term" value="F:S-adenosylmethionine-dependent methyltransferase activity"/>
    <property type="evidence" value="ECO:0007669"/>
    <property type="project" value="InterPro"/>
</dbReference>
<dbReference type="CDD" id="cd02440">
    <property type="entry name" value="AdoMet_MTases"/>
    <property type="match status" value="1"/>
</dbReference>
<name>A0A317T2L3_9CHLB</name>
<dbReference type="SUPFAM" id="SSF53335">
    <property type="entry name" value="S-adenosyl-L-methionine-dependent methyltransferases"/>
    <property type="match status" value="1"/>
</dbReference>
<protein>
    <submittedName>
        <fullName evidence="2">Methyltransferase type 11</fullName>
    </submittedName>
</protein>
<feature type="domain" description="Methyltransferase type 11" evidence="1">
    <location>
        <begin position="49"/>
        <end position="143"/>
    </location>
</feature>
<reference evidence="3" key="1">
    <citation type="submission" date="2017-10" db="EMBL/GenBank/DDBJ databases">
        <authorList>
            <person name="Gaisin V.A."/>
            <person name="Rysina M.S."/>
            <person name="Grouzdev D.S."/>
        </authorList>
    </citation>
    <scope>NUCLEOTIDE SEQUENCE [LARGE SCALE GENOMIC DNA]</scope>
    <source>
        <strain evidence="3">V1</strain>
    </source>
</reference>
<keyword evidence="3" id="KW-1185">Reference proteome</keyword>
<organism evidence="2 3">
    <name type="scientific">Prosthecochloris marina</name>
    <dbReference type="NCBI Taxonomy" id="2017681"/>
    <lineage>
        <taxon>Bacteria</taxon>
        <taxon>Pseudomonadati</taxon>
        <taxon>Chlorobiota</taxon>
        <taxon>Chlorobiia</taxon>
        <taxon>Chlorobiales</taxon>
        <taxon>Chlorobiaceae</taxon>
        <taxon>Prosthecochloris</taxon>
    </lineage>
</organism>
<dbReference type="EMBL" id="PDNZ01000014">
    <property type="protein sequence ID" value="PWW80948.1"/>
    <property type="molecule type" value="Genomic_DNA"/>
</dbReference>
<evidence type="ECO:0000313" key="3">
    <source>
        <dbReference type="Proteomes" id="UP000246278"/>
    </source>
</evidence>
<accession>A0A317T2L3</accession>
<evidence type="ECO:0000313" key="2">
    <source>
        <dbReference type="EMBL" id="PWW80948.1"/>
    </source>
</evidence>
<sequence>MSRNMSQKESFWSRFASDFEKRNNYVAGYREIEFLKYQIAENKNLGTTLELGCGDGVFTEIIASNSEKVVATDWSAEMVEVTRQKFKDNEFIQVKQEDCLNLSFDKNSFDTVFMANLLHVIPNPEKALDECKRILKKDGRMIIVSFTIQGMKSFQKLGMLYRYIRTYGKPPKESRVLTTSNLEELLGKIGFEIKNIDLIGDKVKSVYAIAKM</sequence>
<dbReference type="Proteomes" id="UP000246278">
    <property type="component" value="Unassembled WGS sequence"/>
</dbReference>
<dbReference type="Pfam" id="PF08241">
    <property type="entry name" value="Methyltransf_11"/>
    <property type="match status" value="1"/>
</dbReference>
<evidence type="ECO:0000259" key="1">
    <source>
        <dbReference type="Pfam" id="PF08241"/>
    </source>
</evidence>